<accession>A0ACB8C6M2</accession>
<proteinExistence type="predicted"/>
<gene>
    <name evidence="1" type="ORF">HPB49_000544</name>
</gene>
<keyword evidence="2" id="KW-1185">Reference proteome</keyword>
<sequence>MLEDQEQRITGSEQYSRKCNVEIKGILQADREHLVKTVCQVGVLVNEPLIPDEIEVCHRVKGRNNSEPTNIIVQLKSRAKRDSYLKKAKKMRLSMSDLGHTSCSSIYINEHLCPALKRLLGMTIQRKKAQKWKFVWTRDGKVFARKDEQSNVINVRMVVDIVVSSLDDRETNSGGSPCRRRLLLAVGAVAVWEVLAVTAKTWERSNVSRHMEDSEVEAPCGVTERYFFSSWPYDDRLCLRRLYDRYVATWGLLSSTLDETDDTAERRDNESHPDVERDVTEVDVDAPHPPTSGRNASDPQERDKRVADASCVDGTTESPPAELPPASKRCRHESDGVADALPSRTRTVTDALASADPVDVVPVCSENDAAEIFETVFVDVPLLGNDSTSDGVVLARCDVEIQCTPESVEKEVQCNVISDILRGVDENHPHHRTNAPRGTLFCSELARARRKRSASERTPTNQPTEDLTTMKSWVPKNTTTTRGFHSTASGTTYTAEDTPSASFARVAVTTVPSRDVSLGQLTYSVESNQTMAGDDKTLSCERSERQRSALTKRRASKSERRAAASLLASSRQPAAPTAPETEQRGLAASHRPRTTSQQVPGIVNVGRRGPTTRPECGVVFYTYCREPRSEFVYRASINACLATGDDHPAQLCNRGPNRFASWRECERSCVLTQPPREACLNKTLLLGCRRQDVRRSWWWFDGRVCLAWNFPWGGCPANGIAVFPTAGQCTAHCTNPRYPPCTAPRSAPCGRALLKFPFFTVEVPSSAVQVERRCFRLTRRVLESHRCLTGANRFLTKAACELTCKKAPTRP</sequence>
<evidence type="ECO:0000313" key="2">
    <source>
        <dbReference type="Proteomes" id="UP000821865"/>
    </source>
</evidence>
<dbReference type="Proteomes" id="UP000821865">
    <property type="component" value="Chromosome 8"/>
</dbReference>
<dbReference type="EMBL" id="CM023477">
    <property type="protein sequence ID" value="KAH7936510.1"/>
    <property type="molecule type" value="Genomic_DNA"/>
</dbReference>
<organism evidence="1 2">
    <name type="scientific">Dermacentor silvarum</name>
    <name type="common">Tick</name>
    <dbReference type="NCBI Taxonomy" id="543639"/>
    <lineage>
        <taxon>Eukaryota</taxon>
        <taxon>Metazoa</taxon>
        <taxon>Ecdysozoa</taxon>
        <taxon>Arthropoda</taxon>
        <taxon>Chelicerata</taxon>
        <taxon>Arachnida</taxon>
        <taxon>Acari</taxon>
        <taxon>Parasitiformes</taxon>
        <taxon>Ixodida</taxon>
        <taxon>Ixodoidea</taxon>
        <taxon>Ixodidae</taxon>
        <taxon>Rhipicephalinae</taxon>
        <taxon>Dermacentor</taxon>
    </lineage>
</organism>
<protein>
    <submittedName>
        <fullName evidence="1">Uncharacterized protein</fullName>
    </submittedName>
</protein>
<name>A0ACB8C6M2_DERSI</name>
<evidence type="ECO:0000313" key="1">
    <source>
        <dbReference type="EMBL" id="KAH7936510.1"/>
    </source>
</evidence>
<comment type="caution">
    <text evidence="1">The sequence shown here is derived from an EMBL/GenBank/DDBJ whole genome shotgun (WGS) entry which is preliminary data.</text>
</comment>
<reference evidence="1" key="1">
    <citation type="submission" date="2020-05" db="EMBL/GenBank/DDBJ databases">
        <title>Large-scale comparative analyses of tick genomes elucidate their genetic diversity and vector capacities.</title>
        <authorList>
            <person name="Jia N."/>
            <person name="Wang J."/>
            <person name="Shi W."/>
            <person name="Du L."/>
            <person name="Sun Y."/>
            <person name="Zhan W."/>
            <person name="Jiang J."/>
            <person name="Wang Q."/>
            <person name="Zhang B."/>
            <person name="Ji P."/>
            <person name="Sakyi L.B."/>
            <person name="Cui X."/>
            <person name="Yuan T."/>
            <person name="Jiang B."/>
            <person name="Yang W."/>
            <person name="Lam T.T.-Y."/>
            <person name="Chang Q."/>
            <person name="Ding S."/>
            <person name="Wang X."/>
            <person name="Zhu J."/>
            <person name="Ruan X."/>
            <person name="Zhao L."/>
            <person name="Wei J."/>
            <person name="Que T."/>
            <person name="Du C."/>
            <person name="Cheng J."/>
            <person name="Dai P."/>
            <person name="Han X."/>
            <person name="Huang E."/>
            <person name="Gao Y."/>
            <person name="Liu J."/>
            <person name="Shao H."/>
            <person name="Ye R."/>
            <person name="Li L."/>
            <person name="Wei W."/>
            <person name="Wang X."/>
            <person name="Wang C."/>
            <person name="Yang T."/>
            <person name="Huo Q."/>
            <person name="Li W."/>
            <person name="Guo W."/>
            <person name="Chen H."/>
            <person name="Zhou L."/>
            <person name="Ni X."/>
            <person name="Tian J."/>
            <person name="Zhou Y."/>
            <person name="Sheng Y."/>
            <person name="Liu T."/>
            <person name="Pan Y."/>
            <person name="Xia L."/>
            <person name="Li J."/>
            <person name="Zhao F."/>
            <person name="Cao W."/>
        </authorList>
    </citation>
    <scope>NUCLEOTIDE SEQUENCE</scope>
    <source>
        <strain evidence="1">Dsil-2018</strain>
    </source>
</reference>